<evidence type="ECO:0000259" key="1">
    <source>
        <dbReference type="PROSITE" id="PS50181"/>
    </source>
</evidence>
<dbReference type="EMBL" id="JAYWIO010000006">
    <property type="protein sequence ID" value="KAK7256067.1"/>
    <property type="molecule type" value="Genomic_DNA"/>
</dbReference>
<evidence type="ECO:0000313" key="2">
    <source>
        <dbReference type="EMBL" id="KAK7256067.1"/>
    </source>
</evidence>
<dbReference type="SUPFAM" id="SSF52047">
    <property type="entry name" value="RNI-like"/>
    <property type="match status" value="1"/>
</dbReference>
<protein>
    <recommendedName>
        <fullName evidence="1">F-box domain-containing protein</fullName>
    </recommendedName>
</protein>
<name>A0AAN9EEM6_CROPI</name>
<dbReference type="PROSITE" id="PS50181">
    <property type="entry name" value="FBOX"/>
    <property type="match status" value="1"/>
</dbReference>
<dbReference type="PANTHER" id="PTHR34145:SF28">
    <property type="entry name" value="F-BOX DOMAIN-CONTAINING PROTEIN"/>
    <property type="match status" value="1"/>
</dbReference>
<dbReference type="Gene3D" id="1.20.1280.50">
    <property type="match status" value="1"/>
</dbReference>
<dbReference type="AlphaFoldDB" id="A0AAN9EEM6"/>
<dbReference type="Pfam" id="PF23622">
    <property type="entry name" value="LRR_At1g61320_AtMIF1"/>
    <property type="match status" value="1"/>
</dbReference>
<comment type="caution">
    <text evidence="2">The sequence shown here is derived from an EMBL/GenBank/DDBJ whole genome shotgun (WGS) entry which is preliminary data.</text>
</comment>
<dbReference type="InterPro" id="IPR055357">
    <property type="entry name" value="LRR_At1g61320_AtMIF1"/>
</dbReference>
<dbReference type="InterPro" id="IPR001810">
    <property type="entry name" value="F-box_dom"/>
</dbReference>
<sequence length="366" mass="42154">MSQGKRTDVDDHISKLPGELLSHILTFLNVKKAIGTKLVSRKWRDLSLYRSVLVLDYTLINIGVHDDHLLDSMSLPQKYQFVEQVNRVFNTIKLHKPLALTIWFPLGRMFSSYIDNWVSLAIKMECEKIDLEFKFATLDYDDEPYNFPCHLLLSSKNSHLKRLSLCECQFNPTPEIAERLVTLKSITLVMVLMEANELDLILSSSLSLESLELIDCEVLTSLRICHQDLGLKDLAVTAMLVEANIELSIPNLEIFSFFGSLEDITFSRMNQLKSIELNMDRTYQKGLCQLFDELSGNAPCLEALFLSCDFPQYLCYPHNKNHTPKFDNLTHLELTAKEDYGWNMFTHMLYKSPQLKGLVIDKVCRE</sequence>
<evidence type="ECO:0000313" key="3">
    <source>
        <dbReference type="Proteomes" id="UP001372338"/>
    </source>
</evidence>
<gene>
    <name evidence="2" type="ORF">RIF29_29500</name>
</gene>
<dbReference type="Pfam" id="PF00646">
    <property type="entry name" value="F-box"/>
    <property type="match status" value="1"/>
</dbReference>
<reference evidence="2 3" key="1">
    <citation type="submission" date="2024-01" db="EMBL/GenBank/DDBJ databases">
        <title>The genomes of 5 underutilized Papilionoideae crops provide insights into root nodulation and disease resistanc.</title>
        <authorList>
            <person name="Yuan L."/>
        </authorList>
    </citation>
    <scope>NUCLEOTIDE SEQUENCE [LARGE SCALE GENOMIC DNA]</scope>
    <source>
        <strain evidence="2">ZHUSHIDOU_FW_LH</strain>
        <tissue evidence="2">Leaf</tissue>
    </source>
</reference>
<proteinExistence type="predicted"/>
<dbReference type="InterPro" id="IPR036047">
    <property type="entry name" value="F-box-like_dom_sf"/>
</dbReference>
<dbReference type="SUPFAM" id="SSF81383">
    <property type="entry name" value="F-box domain"/>
    <property type="match status" value="1"/>
</dbReference>
<dbReference type="InterPro" id="IPR032675">
    <property type="entry name" value="LRR_dom_sf"/>
</dbReference>
<keyword evidence="3" id="KW-1185">Reference proteome</keyword>
<accession>A0AAN9EEM6</accession>
<organism evidence="2 3">
    <name type="scientific">Crotalaria pallida</name>
    <name type="common">Smooth rattlebox</name>
    <name type="synonym">Crotalaria striata</name>
    <dbReference type="NCBI Taxonomy" id="3830"/>
    <lineage>
        <taxon>Eukaryota</taxon>
        <taxon>Viridiplantae</taxon>
        <taxon>Streptophyta</taxon>
        <taxon>Embryophyta</taxon>
        <taxon>Tracheophyta</taxon>
        <taxon>Spermatophyta</taxon>
        <taxon>Magnoliopsida</taxon>
        <taxon>eudicotyledons</taxon>
        <taxon>Gunneridae</taxon>
        <taxon>Pentapetalae</taxon>
        <taxon>rosids</taxon>
        <taxon>fabids</taxon>
        <taxon>Fabales</taxon>
        <taxon>Fabaceae</taxon>
        <taxon>Papilionoideae</taxon>
        <taxon>50 kb inversion clade</taxon>
        <taxon>genistoids sensu lato</taxon>
        <taxon>core genistoids</taxon>
        <taxon>Crotalarieae</taxon>
        <taxon>Crotalaria</taxon>
    </lineage>
</organism>
<feature type="domain" description="F-box" evidence="1">
    <location>
        <begin position="10"/>
        <end position="62"/>
    </location>
</feature>
<dbReference type="Proteomes" id="UP001372338">
    <property type="component" value="Unassembled WGS sequence"/>
</dbReference>
<dbReference type="InterPro" id="IPR053772">
    <property type="entry name" value="At1g61320/At1g61330-like"/>
</dbReference>
<dbReference type="PANTHER" id="PTHR34145">
    <property type="entry name" value="OS02G0105600 PROTEIN"/>
    <property type="match status" value="1"/>
</dbReference>
<dbReference type="Gene3D" id="3.80.10.10">
    <property type="entry name" value="Ribonuclease Inhibitor"/>
    <property type="match status" value="1"/>
</dbReference>